<dbReference type="Proteomes" id="UP000592780">
    <property type="component" value="Unassembled WGS sequence"/>
</dbReference>
<organism evidence="1 2">
    <name type="scientific">Paraburkholderia atlantica</name>
    <dbReference type="NCBI Taxonomy" id="2654982"/>
    <lineage>
        <taxon>Bacteria</taxon>
        <taxon>Pseudomonadati</taxon>
        <taxon>Pseudomonadota</taxon>
        <taxon>Betaproteobacteria</taxon>
        <taxon>Burkholderiales</taxon>
        <taxon>Burkholderiaceae</taxon>
        <taxon>Paraburkholderia</taxon>
    </lineage>
</organism>
<proteinExistence type="predicted"/>
<reference evidence="1 2" key="1">
    <citation type="submission" date="2020-08" db="EMBL/GenBank/DDBJ databases">
        <title>Genomic Encyclopedia of Type Strains, Phase IV (KMG-V): Genome sequencing to study the core and pangenomes of soil and plant-associated prokaryotes.</title>
        <authorList>
            <person name="Whitman W."/>
        </authorList>
    </citation>
    <scope>NUCLEOTIDE SEQUENCE [LARGE SCALE GENOMIC DNA]</scope>
    <source>
        <strain evidence="1 2">JPY158</strain>
    </source>
</reference>
<sequence>MLTVSREPVNAGTHKEVGAKIVCGAKKLVNVA</sequence>
<evidence type="ECO:0000313" key="2">
    <source>
        <dbReference type="Proteomes" id="UP000592780"/>
    </source>
</evidence>
<gene>
    <name evidence="1" type="ORF">HDG40_008002</name>
</gene>
<name>A0A7W8Q1Y0_PARAM</name>
<protein>
    <submittedName>
        <fullName evidence="1">Uncharacterized protein</fullName>
    </submittedName>
</protein>
<evidence type="ECO:0000313" key="1">
    <source>
        <dbReference type="EMBL" id="MBB5429799.1"/>
    </source>
</evidence>
<keyword evidence="2" id="KW-1185">Reference proteome</keyword>
<dbReference type="AlphaFoldDB" id="A0A7W8Q1Y0"/>
<accession>A0A7W8Q1Y0</accession>
<feature type="non-terminal residue" evidence="1">
    <location>
        <position position="32"/>
    </location>
</feature>
<dbReference type="EMBL" id="JACHDD010000057">
    <property type="protein sequence ID" value="MBB5429799.1"/>
    <property type="molecule type" value="Genomic_DNA"/>
</dbReference>
<comment type="caution">
    <text evidence="1">The sequence shown here is derived from an EMBL/GenBank/DDBJ whole genome shotgun (WGS) entry which is preliminary data.</text>
</comment>